<evidence type="ECO:0000256" key="12">
    <source>
        <dbReference type="ARBA" id="ARBA00023065"/>
    </source>
</evidence>
<dbReference type="Pfam" id="PF00520">
    <property type="entry name" value="Ion_trans"/>
    <property type="match status" value="1"/>
</dbReference>
<keyword evidence="12" id="KW-0406">Ion transport</keyword>
<dbReference type="PRINTS" id="PR00169">
    <property type="entry name" value="KCHANNEL"/>
</dbReference>
<dbReference type="GO" id="GO:0051260">
    <property type="term" value="P:protein homooligomerization"/>
    <property type="evidence" value="ECO:0007669"/>
    <property type="project" value="InterPro"/>
</dbReference>
<evidence type="ECO:0000256" key="15">
    <source>
        <dbReference type="ARBA" id="ARBA00061513"/>
    </source>
</evidence>
<feature type="transmembrane region" description="Helical" evidence="21">
    <location>
        <begin position="367"/>
        <end position="391"/>
    </location>
</feature>
<dbReference type="InterPro" id="IPR005821">
    <property type="entry name" value="Ion_trans_dom"/>
</dbReference>
<dbReference type="InterPro" id="IPR028325">
    <property type="entry name" value="VG_K_chnl"/>
</dbReference>
<evidence type="ECO:0000256" key="10">
    <source>
        <dbReference type="ARBA" id="ARBA00022958"/>
    </source>
</evidence>
<dbReference type="FunFam" id="1.10.287.70:FF:000005">
    <property type="entry name" value="potassium voltage-gated channel subfamily G member 1"/>
    <property type="match status" value="1"/>
</dbReference>
<keyword evidence="13 21" id="KW-0472">Membrane</keyword>
<evidence type="ECO:0000256" key="9">
    <source>
        <dbReference type="ARBA" id="ARBA00022882"/>
    </source>
</evidence>
<evidence type="ECO:0000256" key="13">
    <source>
        <dbReference type="ARBA" id="ARBA00023136"/>
    </source>
</evidence>
<organism evidence="24 25">
    <name type="scientific">Eleutherodactylus coqui</name>
    <name type="common">Puerto Rican coqui</name>
    <dbReference type="NCBI Taxonomy" id="57060"/>
    <lineage>
        <taxon>Eukaryota</taxon>
        <taxon>Metazoa</taxon>
        <taxon>Chordata</taxon>
        <taxon>Craniata</taxon>
        <taxon>Vertebrata</taxon>
        <taxon>Euteleostomi</taxon>
        <taxon>Amphibia</taxon>
        <taxon>Batrachia</taxon>
        <taxon>Anura</taxon>
        <taxon>Neobatrachia</taxon>
        <taxon>Hyloidea</taxon>
        <taxon>Eleutherodactylidae</taxon>
        <taxon>Eleutherodactylinae</taxon>
        <taxon>Eleutherodactylus</taxon>
        <taxon>Eleutherodactylus</taxon>
    </lineage>
</organism>
<dbReference type="InterPro" id="IPR003131">
    <property type="entry name" value="T1-type_BTB"/>
</dbReference>
<keyword evidence="11 21" id="KW-1133">Transmembrane helix</keyword>
<dbReference type="SUPFAM" id="SSF54695">
    <property type="entry name" value="POZ domain"/>
    <property type="match status" value="1"/>
</dbReference>
<comment type="similarity">
    <text evidence="15">Belongs to the potassium channel family. G (TC 1.A.1.2) subfamily. Kv6.3/KCNG3 sub-subfamily.</text>
</comment>
<evidence type="ECO:0000256" key="8">
    <source>
        <dbReference type="ARBA" id="ARBA00022826"/>
    </source>
</evidence>
<feature type="transmembrane region" description="Helical" evidence="21">
    <location>
        <begin position="233"/>
        <end position="255"/>
    </location>
</feature>
<evidence type="ECO:0000256" key="18">
    <source>
        <dbReference type="ARBA" id="ARBA00075046"/>
    </source>
</evidence>
<dbReference type="Gene3D" id="1.10.287.70">
    <property type="match status" value="1"/>
</dbReference>
<feature type="transmembrane region" description="Helical" evidence="21">
    <location>
        <begin position="335"/>
        <end position="355"/>
    </location>
</feature>
<feature type="transmembrane region" description="Helical" evidence="21">
    <location>
        <begin position="161"/>
        <end position="181"/>
    </location>
</feature>
<feature type="transmembrane region" description="Helical" evidence="21">
    <location>
        <begin position="275"/>
        <end position="295"/>
    </location>
</feature>
<dbReference type="PRINTS" id="PR01491">
    <property type="entry name" value="KVCHANNEL"/>
</dbReference>
<dbReference type="FunFam" id="1.20.120.350:FF:000048">
    <property type="entry name" value="Potassium voltage-gated channel modifier subfamily G member 3"/>
    <property type="match status" value="1"/>
</dbReference>
<reference evidence="24" key="1">
    <citation type="thesis" date="2020" institute="ProQuest LLC" country="789 East Eisenhower Parkway, Ann Arbor, MI, USA">
        <title>Comparative Genomics and Chromosome Evolution.</title>
        <authorList>
            <person name="Mudd A.B."/>
        </authorList>
    </citation>
    <scope>NUCLEOTIDE SEQUENCE</scope>
    <source>
        <strain evidence="24">HN-11 Male</strain>
        <tissue evidence="24">Kidney and liver</tissue>
    </source>
</reference>
<evidence type="ECO:0000256" key="3">
    <source>
        <dbReference type="ARBA" id="ARBA00022448"/>
    </source>
</evidence>
<keyword evidence="7 21" id="KW-0812">Transmembrane</keyword>
<evidence type="ECO:0000256" key="7">
    <source>
        <dbReference type="ARBA" id="ARBA00022692"/>
    </source>
</evidence>
<evidence type="ECO:0000256" key="4">
    <source>
        <dbReference type="ARBA" id="ARBA00022475"/>
    </source>
</evidence>
<evidence type="ECO:0000313" key="25">
    <source>
        <dbReference type="Proteomes" id="UP000770717"/>
    </source>
</evidence>
<keyword evidence="8" id="KW-0631">Potassium channel</keyword>
<dbReference type="GO" id="GO:0001508">
    <property type="term" value="P:action potential"/>
    <property type="evidence" value="ECO:0007669"/>
    <property type="project" value="TreeGrafter"/>
</dbReference>
<dbReference type="PRINTS" id="PR01494">
    <property type="entry name" value="KV9CHANNEL"/>
</dbReference>
<dbReference type="GO" id="GO:0015459">
    <property type="term" value="F:potassium channel regulator activity"/>
    <property type="evidence" value="ECO:0007669"/>
    <property type="project" value="UniProtKB-ARBA"/>
</dbReference>
<evidence type="ECO:0000256" key="20">
    <source>
        <dbReference type="ARBA" id="ARBA00083538"/>
    </source>
</evidence>
<feature type="transmembrane region" description="Helical" evidence="21">
    <location>
        <begin position="302"/>
        <end position="323"/>
    </location>
</feature>
<dbReference type="InterPro" id="IPR027359">
    <property type="entry name" value="Volt_channel_dom_sf"/>
</dbReference>
<comment type="subcellular location">
    <subcellularLocation>
        <location evidence="2">Cell membrane</location>
        <topology evidence="2">Multi-pass membrane protein</topology>
    </subcellularLocation>
    <subcellularLocation>
        <location evidence="1">Cytoplasm</location>
    </subcellularLocation>
</comment>
<evidence type="ECO:0000313" key="24">
    <source>
        <dbReference type="EMBL" id="KAG9471552.1"/>
    </source>
</evidence>
<evidence type="ECO:0000256" key="17">
    <source>
        <dbReference type="ARBA" id="ARBA00071465"/>
    </source>
</evidence>
<accession>A0A8J6ELJ5</accession>
<feature type="transmembrane region" description="Helical" evidence="21">
    <location>
        <begin position="201"/>
        <end position="221"/>
    </location>
</feature>
<evidence type="ECO:0000256" key="21">
    <source>
        <dbReference type="SAM" id="Phobius"/>
    </source>
</evidence>
<dbReference type="GO" id="GO:0005737">
    <property type="term" value="C:cytoplasm"/>
    <property type="evidence" value="ECO:0007669"/>
    <property type="project" value="UniProtKB-SubCell"/>
</dbReference>
<evidence type="ECO:0000256" key="2">
    <source>
        <dbReference type="ARBA" id="ARBA00004651"/>
    </source>
</evidence>
<evidence type="ECO:0000256" key="16">
    <source>
        <dbReference type="ARBA" id="ARBA00061826"/>
    </source>
</evidence>
<protein>
    <recommendedName>
        <fullName evidence="17">Voltage-gated potassium channel regulatory subunit KCNG3</fullName>
    </recommendedName>
    <alternativeName>
        <fullName evidence="19">Potassium voltage-gated channel subfamily G member 3</fullName>
    </alternativeName>
    <alternativeName>
        <fullName evidence="20">Voltage-gated potassium channel subunit Kv10.1</fullName>
    </alternativeName>
    <alternativeName>
        <fullName evidence="18">Voltage-gated potassium channel subunit Kv6.3</fullName>
    </alternativeName>
</protein>
<dbReference type="InterPro" id="IPR011333">
    <property type="entry name" value="SKP1/BTB/POZ_sf"/>
</dbReference>
<gene>
    <name evidence="24" type="ORF">GDO78_014302</name>
</gene>
<dbReference type="GO" id="GO:0043266">
    <property type="term" value="P:regulation of potassium ion transport"/>
    <property type="evidence" value="ECO:0007669"/>
    <property type="project" value="UniProtKB-ARBA"/>
</dbReference>
<dbReference type="Proteomes" id="UP000770717">
    <property type="component" value="Unassembled WGS sequence"/>
</dbReference>
<evidence type="ECO:0000259" key="23">
    <source>
        <dbReference type="Pfam" id="PF02214"/>
    </source>
</evidence>
<keyword evidence="4" id="KW-1003">Cell membrane</keyword>
<keyword evidence="25" id="KW-1185">Reference proteome</keyword>
<dbReference type="Gene3D" id="1.20.120.350">
    <property type="entry name" value="Voltage-gated potassium channels. Chain C"/>
    <property type="match status" value="1"/>
</dbReference>
<evidence type="ECO:0000256" key="11">
    <source>
        <dbReference type="ARBA" id="ARBA00022989"/>
    </source>
</evidence>
<keyword evidence="3" id="KW-0813">Transport</keyword>
<evidence type="ECO:0000256" key="14">
    <source>
        <dbReference type="ARBA" id="ARBA00023303"/>
    </source>
</evidence>
<dbReference type="OrthoDB" id="296522at2759"/>
<evidence type="ECO:0000256" key="6">
    <source>
        <dbReference type="ARBA" id="ARBA00022538"/>
    </source>
</evidence>
<evidence type="ECO:0000259" key="22">
    <source>
        <dbReference type="Pfam" id="PF00520"/>
    </source>
</evidence>
<dbReference type="GO" id="GO:0008076">
    <property type="term" value="C:voltage-gated potassium channel complex"/>
    <property type="evidence" value="ECO:0007669"/>
    <property type="project" value="InterPro"/>
</dbReference>
<comment type="caution">
    <text evidence="24">The sequence shown here is derived from an EMBL/GenBank/DDBJ whole genome shotgun (WGS) entry which is preliminary data.</text>
</comment>
<dbReference type="InterPro" id="IPR003971">
    <property type="entry name" value="K_chnl_volt-dep_Kv5/Kv9"/>
</dbReference>
<feature type="domain" description="Potassium channel tetramerisation-type BTB" evidence="23">
    <location>
        <begin position="9"/>
        <end position="107"/>
    </location>
</feature>
<comment type="subunit">
    <text evidence="16">Heterotetramer with KCNB1. Does not form homomultimers.</text>
</comment>
<keyword evidence="14" id="KW-0407">Ion channel</keyword>
<name>A0A8J6ELJ5_ELECQ</name>
<dbReference type="Pfam" id="PF02214">
    <property type="entry name" value="BTB_2"/>
    <property type="match status" value="1"/>
</dbReference>
<feature type="domain" description="Ion transport" evidence="22">
    <location>
        <begin position="164"/>
        <end position="397"/>
    </location>
</feature>
<dbReference type="InterPro" id="IPR003968">
    <property type="entry name" value="K_chnl_volt-dep_Kv"/>
</dbReference>
<dbReference type="AlphaFoldDB" id="A0A8J6ELJ5"/>
<evidence type="ECO:0000256" key="1">
    <source>
        <dbReference type="ARBA" id="ARBA00004496"/>
    </source>
</evidence>
<dbReference type="GO" id="GO:0005251">
    <property type="term" value="F:delayed rectifier potassium channel activity"/>
    <property type="evidence" value="ECO:0007669"/>
    <property type="project" value="TreeGrafter"/>
</dbReference>
<dbReference type="PANTHER" id="PTHR11537">
    <property type="entry name" value="VOLTAGE-GATED POTASSIUM CHANNEL"/>
    <property type="match status" value="1"/>
</dbReference>
<dbReference type="PANTHER" id="PTHR11537:SF91">
    <property type="entry name" value="POTASSIUM VOLTAGE-GATED CHANNEL SUBFAMILY G MEMBER 3"/>
    <property type="match status" value="1"/>
</dbReference>
<evidence type="ECO:0000256" key="19">
    <source>
        <dbReference type="ARBA" id="ARBA00075587"/>
    </source>
</evidence>
<dbReference type="FunFam" id="3.30.710.10:FF:000060">
    <property type="entry name" value="Potassium voltage-gated channel modifier subfamily G member 3"/>
    <property type="match status" value="1"/>
</dbReference>
<evidence type="ECO:0000256" key="5">
    <source>
        <dbReference type="ARBA" id="ARBA00022490"/>
    </source>
</evidence>
<dbReference type="SUPFAM" id="SSF81324">
    <property type="entry name" value="Voltage-gated potassium channels"/>
    <property type="match status" value="1"/>
</dbReference>
<dbReference type="Gene3D" id="3.30.710.10">
    <property type="entry name" value="Potassium Channel Kv1.1, Chain A"/>
    <property type="match status" value="1"/>
</dbReference>
<keyword evidence="9" id="KW-0851">Voltage-gated channel</keyword>
<keyword evidence="5" id="KW-0963">Cytoplasm</keyword>
<sequence>MNFSRDPFILNVGGARYFFPQDVIKDFPLRRVSRLHNCSSEKDVLEVCDDYDQERNEYFFDRHSEAFGFIMMYVKYGKLRFVPQMCELSFYNEMIYWGLECSQLEYCCQRRLDDRMSDTYTYMSDETKPDENKVEENPEAPGEKKWLERMRMTFEEPTSSLAAQILAVVSTIFVIVSMVVLCASTLPDWKTAENRSVEEHRIIEAICIGWFTAECIVRFIVSKNKCEFVKRPLNIIDLLAISPYYISVLMTLFTGENPQLQRAGVTLRVLRMMRIFWVIKLARHFIGLQTLGLTLKRCYREMVMLLVFICVAMAIFGALSQLLEHGLDLETKNEDYSSIPAACWWVIISMTTVGYGDMYPISVPGRILGGVCVVSGIVLLALPITFIYHSFVQCYHELKYRSARYSRTLSNEYLN</sequence>
<dbReference type="CDD" id="cd18422">
    <property type="entry name" value="BTB_POZ_KCNG3"/>
    <property type="match status" value="1"/>
</dbReference>
<keyword evidence="10" id="KW-0630">Potassium</keyword>
<proteinExistence type="inferred from homology"/>
<keyword evidence="6" id="KW-0633">Potassium transport</keyword>
<dbReference type="EMBL" id="WNTK01000132">
    <property type="protein sequence ID" value="KAG9471552.1"/>
    <property type="molecule type" value="Genomic_DNA"/>
</dbReference>